<reference evidence="2" key="1">
    <citation type="submission" date="2023-03" db="EMBL/GenBank/DDBJ databases">
        <title>Massive genome expansion in bonnet fungi (Mycena s.s.) driven by repeated elements and novel gene families across ecological guilds.</title>
        <authorList>
            <consortium name="Lawrence Berkeley National Laboratory"/>
            <person name="Harder C.B."/>
            <person name="Miyauchi S."/>
            <person name="Viragh M."/>
            <person name="Kuo A."/>
            <person name="Thoen E."/>
            <person name="Andreopoulos B."/>
            <person name="Lu D."/>
            <person name="Skrede I."/>
            <person name="Drula E."/>
            <person name="Henrissat B."/>
            <person name="Morin E."/>
            <person name="Kohler A."/>
            <person name="Barry K."/>
            <person name="LaButti K."/>
            <person name="Morin E."/>
            <person name="Salamov A."/>
            <person name="Lipzen A."/>
            <person name="Mereny Z."/>
            <person name="Hegedus B."/>
            <person name="Baldrian P."/>
            <person name="Stursova M."/>
            <person name="Weitz H."/>
            <person name="Taylor A."/>
            <person name="Grigoriev I.V."/>
            <person name="Nagy L.G."/>
            <person name="Martin F."/>
            <person name="Kauserud H."/>
        </authorList>
    </citation>
    <scope>NUCLEOTIDE SEQUENCE</scope>
    <source>
        <strain evidence="2">CBHHK067</strain>
    </source>
</reference>
<dbReference type="EMBL" id="JARKIE010000331">
    <property type="protein sequence ID" value="KAJ7653792.1"/>
    <property type="molecule type" value="Genomic_DNA"/>
</dbReference>
<feature type="compositionally biased region" description="Low complexity" evidence="1">
    <location>
        <begin position="26"/>
        <end position="36"/>
    </location>
</feature>
<gene>
    <name evidence="2" type="ORF">B0H17DRAFT_1146999</name>
</gene>
<dbReference type="SUPFAM" id="SSF52047">
    <property type="entry name" value="RNI-like"/>
    <property type="match status" value="1"/>
</dbReference>
<keyword evidence="3" id="KW-1185">Reference proteome</keyword>
<accession>A0AAD7CMR6</accession>
<name>A0AAD7CMR6_MYCRO</name>
<evidence type="ECO:0000256" key="1">
    <source>
        <dbReference type="SAM" id="MobiDB-lite"/>
    </source>
</evidence>
<protein>
    <submittedName>
        <fullName evidence="2">Uncharacterized protein</fullName>
    </submittedName>
</protein>
<sequence length="323" mass="35531">MNTPKFKIESLANQIKASMDLLATTSTAMSTTESPSQGEPPKDWAQRSKYAIADAPVLSEATIVLDDTALSPSAFIQFPWTQLTSLTLETWGPFTDYLPILSQCSVLSSLTLRGYDPMDLDTLVTFGTPLTLGSLQSLDVHGLTLRGKIRTALEPFRALLDRSSCQLQQLTVGLDLYEKTKYDDLLSIFRLVPTVTDLKLIMHGGLAEPRHTVGSLSPADVLPSLEHLAIDTIRMRDGYEALLSVLRTRRNPNSGHAVLETFSLTLLPHRDPEGLLSSDPFPEPVMAQFRDLAVGGLQIKIRLQAEYGYVHLLANLGPPTELF</sequence>
<evidence type="ECO:0000313" key="3">
    <source>
        <dbReference type="Proteomes" id="UP001221757"/>
    </source>
</evidence>
<dbReference type="AlphaFoldDB" id="A0AAD7CMR6"/>
<dbReference type="Proteomes" id="UP001221757">
    <property type="component" value="Unassembled WGS sequence"/>
</dbReference>
<evidence type="ECO:0000313" key="2">
    <source>
        <dbReference type="EMBL" id="KAJ7653792.1"/>
    </source>
</evidence>
<feature type="region of interest" description="Disordered" evidence="1">
    <location>
        <begin position="26"/>
        <end position="45"/>
    </location>
</feature>
<proteinExistence type="predicted"/>
<comment type="caution">
    <text evidence="2">The sequence shown here is derived from an EMBL/GenBank/DDBJ whole genome shotgun (WGS) entry which is preliminary data.</text>
</comment>
<organism evidence="2 3">
    <name type="scientific">Mycena rosella</name>
    <name type="common">Pink bonnet</name>
    <name type="synonym">Agaricus rosellus</name>
    <dbReference type="NCBI Taxonomy" id="1033263"/>
    <lineage>
        <taxon>Eukaryota</taxon>
        <taxon>Fungi</taxon>
        <taxon>Dikarya</taxon>
        <taxon>Basidiomycota</taxon>
        <taxon>Agaricomycotina</taxon>
        <taxon>Agaricomycetes</taxon>
        <taxon>Agaricomycetidae</taxon>
        <taxon>Agaricales</taxon>
        <taxon>Marasmiineae</taxon>
        <taxon>Mycenaceae</taxon>
        <taxon>Mycena</taxon>
    </lineage>
</organism>